<dbReference type="InterPro" id="IPR009057">
    <property type="entry name" value="Homeodomain-like_sf"/>
</dbReference>
<evidence type="ECO:0000256" key="2">
    <source>
        <dbReference type="ARBA" id="ARBA00023125"/>
    </source>
</evidence>
<dbReference type="PRINTS" id="PR00032">
    <property type="entry name" value="HTHARAC"/>
</dbReference>
<dbReference type="SMART" id="SM00342">
    <property type="entry name" value="HTH_ARAC"/>
    <property type="match status" value="1"/>
</dbReference>
<dbReference type="Pfam" id="PF12833">
    <property type="entry name" value="HTH_18"/>
    <property type="match status" value="1"/>
</dbReference>
<evidence type="ECO:0000259" key="4">
    <source>
        <dbReference type="PROSITE" id="PS01124"/>
    </source>
</evidence>
<dbReference type="InterPro" id="IPR020449">
    <property type="entry name" value="Tscrpt_reg_AraC-type_HTH"/>
</dbReference>
<dbReference type="GO" id="GO:0003700">
    <property type="term" value="F:DNA-binding transcription factor activity"/>
    <property type="evidence" value="ECO:0007669"/>
    <property type="project" value="InterPro"/>
</dbReference>
<keyword evidence="6" id="KW-1185">Reference proteome</keyword>
<gene>
    <name evidence="5" type="ORF">H9Q76_09435</name>
</gene>
<dbReference type="SUPFAM" id="SSF46689">
    <property type="entry name" value="Homeodomain-like"/>
    <property type="match status" value="2"/>
</dbReference>
<organism evidence="5 6">
    <name type="scientific">Wujia chipingensis</name>
    <dbReference type="NCBI Taxonomy" id="2763670"/>
    <lineage>
        <taxon>Bacteria</taxon>
        <taxon>Bacillati</taxon>
        <taxon>Bacillota</taxon>
        <taxon>Clostridia</taxon>
        <taxon>Lachnospirales</taxon>
        <taxon>Lachnospiraceae</taxon>
        <taxon>Wujia</taxon>
    </lineage>
</organism>
<dbReference type="AlphaFoldDB" id="A0A7G9FK82"/>
<dbReference type="PANTHER" id="PTHR43280:SF34">
    <property type="entry name" value="ARAC-FAMILY TRANSCRIPTIONAL REGULATOR"/>
    <property type="match status" value="1"/>
</dbReference>
<dbReference type="InterPro" id="IPR018060">
    <property type="entry name" value="HTH_AraC"/>
</dbReference>
<evidence type="ECO:0000256" key="1">
    <source>
        <dbReference type="ARBA" id="ARBA00023015"/>
    </source>
</evidence>
<evidence type="ECO:0000256" key="3">
    <source>
        <dbReference type="ARBA" id="ARBA00023163"/>
    </source>
</evidence>
<reference evidence="5 6" key="1">
    <citation type="submission" date="2020-08" db="EMBL/GenBank/DDBJ databases">
        <authorList>
            <person name="Liu C."/>
            <person name="Sun Q."/>
        </authorList>
    </citation>
    <scope>NUCLEOTIDE SEQUENCE [LARGE SCALE GENOMIC DNA]</scope>
    <source>
        <strain evidence="5 6">NSJ-4</strain>
    </source>
</reference>
<dbReference type="RefSeq" id="WP_021985875.1">
    <property type="nucleotide sequence ID" value="NZ_CP060632.1"/>
</dbReference>
<dbReference type="PROSITE" id="PS00041">
    <property type="entry name" value="HTH_ARAC_FAMILY_1"/>
    <property type="match status" value="1"/>
</dbReference>
<keyword evidence="3" id="KW-0804">Transcription</keyword>
<dbReference type="PANTHER" id="PTHR43280">
    <property type="entry name" value="ARAC-FAMILY TRANSCRIPTIONAL REGULATOR"/>
    <property type="match status" value="1"/>
</dbReference>
<accession>A0A7G9FK82</accession>
<feature type="domain" description="HTH araC/xylS-type" evidence="4">
    <location>
        <begin position="142"/>
        <end position="240"/>
    </location>
</feature>
<evidence type="ECO:0000313" key="5">
    <source>
        <dbReference type="EMBL" id="QNL98963.1"/>
    </source>
</evidence>
<sequence>MDLTKKWHRSEFVSHEMLEVHRGIECELDFYSAIANGEIELVQENCNEQAFTNPEGMGVLSTDALRNIRYHYVVTVALITRFCVHEGLEQEKAYNLSDFYILEMDKCKTIEQISKLHDVMCLDFCKHMHEIKNSQVLSKQVVLCLDYIYSHTHYRITIREVAEYLRLSESYLSRLFKKEMGISFSQYILNLKIDKAKNLLRFSEYSIGEITYYLGFSNESHFIQTFQKRVGETPNRYRRRCFRTEWELKQN</sequence>
<dbReference type="Gene3D" id="1.10.10.60">
    <property type="entry name" value="Homeodomain-like"/>
    <property type="match status" value="2"/>
</dbReference>
<dbReference type="InterPro" id="IPR018062">
    <property type="entry name" value="HTH_AraC-typ_CS"/>
</dbReference>
<dbReference type="PROSITE" id="PS01124">
    <property type="entry name" value="HTH_ARAC_FAMILY_2"/>
    <property type="match status" value="1"/>
</dbReference>
<dbReference type="GO" id="GO:0043565">
    <property type="term" value="F:sequence-specific DNA binding"/>
    <property type="evidence" value="ECO:0007669"/>
    <property type="project" value="InterPro"/>
</dbReference>
<name>A0A7G9FK82_9FIRM</name>
<dbReference type="KEGG" id="wcp:H9Q76_09435"/>
<proteinExistence type="predicted"/>
<dbReference type="EMBL" id="CP060632">
    <property type="protein sequence ID" value="QNL98963.1"/>
    <property type="molecule type" value="Genomic_DNA"/>
</dbReference>
<evidence type="ECO:0000313" key="6">
    <source>
        <dbReference type="Proteomes" id="UP000515819"/>
    </source>
</evidence>
<protein>
    <submittedName>
        <fullName evidence="5">Helix-turn-helix domain-containing protein</fullName>
    </submittedName>
</protein>
<keyword evidence="1" id="KW-0805">Transcription regulation</keyword>
<dbReference type="Proteomes" id="UP000515819">
    <property type="component" value="Chromosome"/>
</dbReference>
<keyword evidence="2" id="KW-0238">DNA-binding</keyword>